<dbReference type="PANTHER" id="PTHR34001:SF3">
    <property type="entry name" value="BLL7405 PROTEIN"/>
    <property type="match status" value="1"/>
</dbReference>
<evidence type="ECO:0000313" key="8">
    <source>
        <dbReference type="EMBL" id="MCT7375913.1"/>
    </source>
</evidence>
<accession>A0ABT2LQK4</accession>
<evidence type="ECO:0000259" key="7">
    <source>
        <dbReference type="Pfam" id="PF13505"/>
    </source>
</evidence>
<dbReference type="InterPro" id="IPR051692">
    <property type="entry name" value="OMP-like"/>
</dbReference>
<evidence type="ECO:0000256" key="4">
    <source>
        <dbReference type="ARBA" id="ARBA00023237"/>
    </source>
</evidence>
<dbReference type="Proteomes" id="UP001320831">
    <property type="component" value="Unassembled WGS sequence"/>
</dbReference>
<dbReference type="EMBL" id="JAOCZP010000003">
    <property type="protein sequence ID" value="MCT7375913.1"/>
    <property type="molecule type" value="Genomic_DNA"/>
</dbReference>
<dbReference type="RefSeq" id="WP_260903221.1">
    <property type="nucleotide sequence ID" value="NZ_JAOCZP010000003.1"/>
</dbReference>
<dbReference type="SUPFAM" id="SSF56925">
    <property type="entry name" value="OMPA-like"/>
    <property type="match status" value="1"/>
</dbReference>
<dbReference type="Gene3D" id="2.40.160.20">
    <property type="match status" value="1"/>
</dbReference>
<keyword evidence="3" id="KW-0472">Membrane</keyword>
<sequence length="220" mass="23337">MKTVRTLLPCAALLAFATAANAADAITMPPPEAPAPLAVSAPSDWNGGYAGATVGYAFSSDSKLTDGTDSWERDGKGFLGGVFAGYNWQSGSFVYGVEGDLSVGKRNENIDGGKEKWGIDTATLRPRLGYAITDKILLYGTAGGAVKPMSYYDGTGKSDSKTMLGWTAGAGADVKLTERTFAKLEYRYTDFGKEKFNIDGTSYTDETKQQKVLIGIGISF</sequence>
<feature type="signal peptide" evidence="6">
    <location>
        <begin position="1"/>
        <end position="22"/>
    </location>
</feature>
<dbReference type="Pfam" id="PF13505">
    <property type="entry name" value="OMP_b-brl"/>
    <property type="match status" value="1"/>
</dbReference>
<gene>
    <name evidence="8" type="ORF">N5A92_12815</name>
</gene>
<reference evidence="8 9" key="1">
    <citation type="submission" date="2022-09" db="EMBL/GenBank/DDBJ databases">
        <title>Chelativorans salina sp. nov., a novel slightly halophilic bacterium isolated from a saline lake sediment enrichment.</title>
        <authorList>
            <person name="Gao L."/>
            <person name="Fang B.-Z."/>
            <person name="Li W.-J."/>
        </authorList>
    </citation>
    <scope>NUCLEOTIDE SEQUENCE [LARGE SCALE GENOMIC DNA]</scope>
    <source>
        <strain evidence="8 9">EGI FJ00035</strain>
    </source>
</reference>
<evidence type="ECO:0000256" key="2">
    <source>
        <dbReference type="ARBA" id="ARBA00022729"/>
    </source>
</evidence>
<evidence type="ECO:0000256" key="6">
    <source>
        <dbReference type="SAM" id="SignalP"/>
    </source>
</evidence>
<keyword evidence="4" id="KW-0998">Cell outer membrane</keyword>
<evidence type="ECO:0000313" key="9">
    <source>
        <dbReference type="Proteomes" id="UP001320831"/>
    </source>
</evidence>
<evidence type="ECO:0000256" key="1">
    <source>
        <dbReference type="ARBA" id="ARBA00004442"/>
    </source>
</evidence>
<comment type="subcellular location">
    <subcellularLocation>
        <location evidence="1">Cell outer membrane</location>
    </subcellularLocation>
</comment>
<evidence type="ECO:0000256" key="5">
    <source>
        <dbReference type="ARBA" id="ARBA00038306"/>
    </source>
</evidence>
<dbReference type="InterPro" id="IPR027385">
    <property type="entry name" value="Beta-barrel_OMP"/>
</dbReference>
<name>A0ABT2LQK4_9HYPH</name>
<keyword evidence="9" id="KW-1185">Reference proteome</keyword>
<comment type="caution">
    <text evidence="8">The sequence shown here is derived from an EMBL/GenBank/DDBJ whole genome shotgun (WGS) entry which is preliminary data.</text>
</comment>
<dbReference type="InterPro" id="IPR011250">
    <property type="entry name" value="OMP/PagP_B-barrel"/>
</dbReference>
<dbReference type="PANTHER" id="PTHR34001">
    <property type="entry name" value="BLL7405 PROTEIN"/>
    <property type="match status" value="1"/>
</dbReference>
<feature type="domain" description="Outer membrane protein beta-barrel" evidence="7">
    <location>
        <begin position="23"/>
        <end position="220"/>
    </location>
</feature>
<protein>
    <submittedName>
        <fullName evidence="8">Porin family protein</fullName>
    </submittedName>
</protein>
<keyword evidence="2 6" id="KW-0732">Signal</keyword>
<organism evidence="8 9">
    <name type="scientific">Chelativorans salis</name>
    <dbReference type="NCBI Taxonomy" id="2978478"/>
    <lineage>
        <taxon>Bacteria</taxon>
        <taxon>Pseudomonadati</taxon>
        <taxon>Pseudomonadota</taxon>
        <taxon>Alphaproteobacteria</taxon>
        <taxon>Hyphomicrobiales</taxon>
        <taxon>Phyllobacteriaceae</taxon>
        <taxon>Chelativorans</taxon>
    </lineage>
</organism>
<evidence type="ECO:0000256" key="3">
    <source>
        <dbReference type="ARBA" id="ARBA00023136"/>
    </source>
</evidence>
<feature type="chain" id="PRO_5045642959" evidence="6">
    <location>
        <begin position="23"/>
        <end position="220"/>
    </location>
</feature>
<proteinExistence type="inferred from homology"/>
<comment type="similarity">
    <text evidence="5">Belongs to the Omp25/RopB family.</text>
</comment>